<dbReference type="FunFam" id="3.80.10.10:FF:000129">
    <property type="entry name" value="Leucine-rich repeat receptor-like kinase"/>
    <property type="match status" value="1"/>
</dbReference>
<dbReference type="Proteomes" id="UP000053144">
    <property type="component" value="Chromosome 9"/>
</dbReference>
<evidence type="ECO:0000259" key="8">
    <source>
        <dbReference type="Pfam" id="PF08263"/>
    </source>
</evidence>
<comment type="subcellular location">
    <subcellularLocation>
        <location evidence="1">Membrane</location>
        <topology evidence="1">Single-pass membrane protein</topology>
    </subcellularLocation>
</comment>
<dbReference type="Gramene" id="KOM52079">
    <property type="protein sequence ID" value="KOM52079"/>
    <property type="gene ID" value="LR48_Vigan09g073800"/>
</dbReference>
<feature type="domain" description="Leucine-rich repeat-containing N-terminal plant-type" evidence="8">
    <location>
        <begin position="459"/>
        <end position="489"/>
    </location>
</feature>
<reference evidence="11" key="1">
    <citation type="journal article" date="2015" name="Proc. Natl. Acad. Sci. U.S.A.">
        <title>Genome sequencing of adzuki bean (Vigna angularis) provides insight into high starch and low fat accumulation and domestication.</title>
        <authorList>
            <person name="Yang K."/>
            <person name="Tian Z."/>
            <person name="Chen C."/>
            <person name="Luo L."/>
            <person name="Zhao B."/>
            <person name="Wang Z."/>
            <person name="Yu L."/>
            <person name="Li Y."/>
            <person name="Sun Y."/>
            <person name="Li W."/>
            <person name="Chen Y."/>
            <person name="Li Y."/>
            <person name="Zhang Y."/>
            <person name="Ai D."/>
            <person name="Zhao J."/>
            <person name="Shang C."/>
            <person name="Ma Y."/>
            <person name="Wu B."/>
            <person name="Wang M."/>
            <person name="Gao L."/>
            <person name="Sun D."/>
            <person name="Zhang P."/>
            <person name="Guo F."/>
            <person name="Wang W."/>
            <person name="Li Y."/>
            <person name="Wang J."/>
            <person name="Varshney R.K."/>
            <person name="Wang J."/>
            <person name="Ling H.Q."/>
            <person name="Wan P."/>
        </authorList>
    </citation>
    <scope>NUCLEOTIDE SEQUENCE</scope>
    <source>
        <strain evidence="11">cv. Jingnong 6</strain>
    </source>
</reference>
<name>A0A0L9VBP9_PHAAN</name>
<protein>
    <submittedName>
        <fullName evidence="10">Uncharacterized protein</fullName>
    </submittedName>
</protein>
<evidence type="ECO:0000256" key="3">
    <source>
        <dbReference type="ARBA" id="ARBA00022692"/>
    </source>
</evidence>
<dbReference type="SUPFAM" id="SSF52058">
    <property type="entry name" value="L domain-like"/>
    <property type="match status" value="1"/>
</dbReference>
<keyword evidence="6" id="KW-1133">Transmembrane helix</keyword>
<keyword evidence="2" id="KW-0433">Leucine-rich repeat</keyword>
<evidence type="ECO:0000256" key="1">
    <source>
        <dbReference type="ARBA" id="ARBA00004167"/>
    </source>
</evidence>
<organism evidence="10 11">
    <name type="scientific">Phaseolus angularis</name>
    <name type="common">Azuki bean</name>
    <name type="synonym">Vigna angularis</name>
    <dbReference type="NCBI Taxonomy" id="3914"/>
    <lineage>
        <taxon>Eukaryota</taxon>
        <taxon>Viridiplantae</taxon>
        <taxon>Streptophyta</taxon>
        <taxon>Embryophyta</taxon>
        <taxon>Tracheophyta</taxon>
        <taxon>Spermatophyta</taxon>
        <taxon>Magnoliopsida</taxon>
        <taxon>eudicotyledons</taxon>
        <taxon>Gunneridae</taxon>
        <taxon>Pentapetalae</taxon>
        <taxon>rosids</taxon>
        <taxon>fabids</taxon>
        <taxon>Fabales</taxon>
        <taxon>Fabaceae</taxon>
        <taxon>Papilionoideae</taxon>
        <taxon>50 kb inversion clade</taxon>
        <taxon>NPAAA clade</taxon>
        <taxon>indigoferoid/millettioid clade</taxon>
        <taxon>Phaseoleae</taxon>
        <taxon>Vigna</taxon>
    </lineage>
</organism>
<dbReference type="EMBL" id="CM003379">
    <property type="protein sequence ID" value="KOM52079.1"/>
    <property type="molecule type" value="Genomic_DNA"/>
</dbReference>
<dbReference type="Pfam" id="PF00560">
    <property type="entry name" value="LRR_1"/>
    <property type="match status" value="1"/>
</dbReference>
<dbReference type="InterPro" id="IPR013210">
    <property type="entry name" value="LRR_N_plant-typ"/>
</dbReference>
<keyword evidence="5" id="KW-0677">Repeat</keyword>
<proteinExistence type="predicted"/>
<dbReference type="PANTHER" id="PTHR45631">
    <property type="entry name" value="OS07G0107800 PROTEIN-RELATED"/>
    <property type="match status" value="1"/>
</dbReference>
<keyword evidence="3" id="KW-0812">Transmembrane</keyword>
<evidence type="ECO:0000313" key="11">
    <source>
        <dbReference type="Proteomes" id="UP000053144"/>
    </source>
</evidence>
<dbReference type="InterPro" id="IPR001611">
    <property type="entry name" value="Leu-rich_rpt"/>
</dbReference>
<evidence type="ECO:0000256" key="6">
    <source>
        <dbReference type="ARBA" id="ARBA00022989"/>
    </source>
</evidence>
<keyword evidence="7" id="KW-0472">Membrane</keyword>
<sequence>MPKHRRREDVIFLGRVVTHEHEGGLTQYGGMRSKGEEASKENDKKIEEASMEKVKHEMMVGPCLFLFRFEQNQQKSFPNCKFSGGAVVYDSMSPSVFLLWLVTIPVLAYSAQTSVPPLGYYLDCGGSKEVTVDGLKYVPDGSYIKVGNTSPINKPGLLPTLSTLRYFPDASAGKYCYSLPVIKGSKYLVKTMYYYGGFDGGTQPPVFDQIVEGTRWGVVNTTEDYAEGLSSYFDITVVPSGKTLSVCLARNSYTGSSSPFISALEVRILEPSLYNPTDFSKHALVTVARSVFGGQDIIGFPDDKFNRMWQPHKDQNPVVESQSNVTSSDFWNLPPVKVFNTGVTTSRGKTLEIQWPSMPLPSTYYYICLYFQDNRQPSPYSWRAFDVSINGHLFFSNLNVTSKGVSVYAAQWPLFGQTKISLTPAVGVPVGPVINAGEIYQILPLGGRTHTRDVIAMEDLARSIHNPPPDWNGDPCLPKGNSWTGVTCSNGFHARVLTLNLTNAGLSGILPPTLDNLSALAHLWLGGNKFSGIIPDLSGLKDLETLHLEKNNFEGTLPPSVIKLPRLREM</sequence>
<gene>
    <name evidence="10" type="ORF">LR48_Vigan09g073800</name>
</gene>
<feature type="domain" description="Malectin-like" evidence="9">
    <location>
        <begin position="122"/>
        <end position="442"/>
    </location>
</feature>
<dbReference type="GO" id="GO:0016020">
    <property type="term" value="C:membrane"/>
    <property type="evidence" value="ECO:0007669"/>
    <property type="project" value="UniProtKB-SubCell"/>
</dbReference>
<evidence type="ECO:0000256" key="7">
    <source>
        <dbReference type="ARBA" id="ARBA00023136"/>
    </source>
</evidence>
<dbReference type="Pfam" id="PF08263">
    <property type="entry name" value="LRRNT_2"/>
    <property type="match status" value="1"/>
</dbReference>
<dbReference type="Gene3D" id="3.80.10.10">
    <property type="entry name" value="Ribonuclease Inhibitor"/>
    <property type="match status" value="1"/>
</dbReference>
<evidence type="ECO:0000256" key="4">
    <source>
        <dbReference type="ARBA" id="ARBA00022729"/>
    </source>
</evidence>
<keyword evidence="4" id="KW-0732">Signal</keyword>
<dbReference type="Pfam" id="PF12819">
    <property type="entry name" value="Malectin_like"/>
    <property type="match status" value="1"/>
</dbReference>
<evidence type="ECO:0000259" key="9">
    <source>
        <dbReference type="Pfam" id="PF12819"/>
    </source>
</evidence>
<accession>A0A0L9VBP9</accession>
<evidence type="ECO:0000256" key="5">
    <source>
        <dbReference type="ARBA" id="ARBA00022737"/>
    </source>
</evidence>
<dbReference type="OMA" id="QWPPVEL"/>
<dbReference type="InterPro" id="IPR024788">
    <property type="entry name" value="Malectin-like_Carb-bd_dom"/>
</dbReference>
<dbReference type="InterPro" id="IPR032675">
    <property type="entry name" value="LRR_dom_sf"/>
</dbReference>
<dbReference type="PANTHER" id="PTHR45631:SF45">
    <property type="entry name" value="LEUCINE-RICH REPEAT (LRR) FAMILY PROTEIN"/>
    <property type="match status" value="1"/>
</dbReference>
<dbReference type="Gene3D" id="2.60.120.430">
    <property type="entry name" value="Galactose-binding lectin"/>
    <property type="match status" value="2"/>
</dbReference>
<evidence type="ECO:0000313" key="10">
    <source>
        <dbReference type="EMBL" id="KOM52079.1"/>
    </source>
</evidence>
<dbReference type="AlphaFoldDB" id="A0A0L9VBP9"/>
<evidence type="ECO:0000256" key="2">
    <source>
        <dbReference type="ARBA" id="ARBA00022614"/>
    </source>
</evidence>